<dbReference type="InterPro" id="IPR036375">
    <property type="entry name" value="Hemopexin-like_dom_sf"/>
</dbReference>
<dbReference type="OrthoDB" id="3395603at2"/>
<dbReference type="eggNOG" id="COG3391">
    <property type="taxonomic scope" value="Bacteria"/>
</dbReference>
<dbReference type="AlphaFoldDB" id="A0A1G9S7G2"/>
<dbReference type="SUPFAM" id="SSF51004">
    <property type="entry name" value="C-terminal (heme d1) domain of cytochrome cd1-nitrite reductase"/>
    <property type="match status" value="1"/>
</dbReference>
<dbReference type="Gene3D" id="2.110.10.10">
    <property type="entry name" value="Hemopexin-like domain"/>
    <property type="match status" value="2"/>
</dbReference>
<dbReference type="Gene3D" id="2.130.10.10">
    <property type="entry name" value="YVTN repeat-like/Quinoprotein amine dehydrogenase"/>
    <property type="match status" value="2"/>
</dbReference>
<evidence type="ECO:0000313" key="1">
    <source>
        <dbReference type="EMBL" id="SDM31399.1"/>
    </source>
</evidence>
<dbReference type="EMBL" id="LT629701">
    <property type="protein sequence ID" value="SDM31399.1"/>
    <property type="molecule type" value="Genomic_DNA"/>
</dbReference>
<proteinExistence type="predicted"/>
<dbReference type="InterPro" id="IPR015943">
    <property type="entry name" value="WD40/YVTN_repeat-like_dom_sf"/>
</dbReference>
<keyword evidence="2" id="KW-1185">Reference proteome</keyword>
<dbReference type="SUPFAM" id="SSF50923">
    <property type="entry name" value="Hemopexin-like domain"/>
    <property type="match status" value="1"/>
</dbReference>
<protein>
    <submittedName>
        <fullName evidence="1">40-residue YVTN family beta-propeller repeat-containing protein</fullName>
    </submittedName>
</protein>
<dbReference type="RefSeq" id="WP_052407541.1">
    <property type="nucleotide sequence ID" value="NZ_JOEF01000015.1"/>
</dbReference>
<accession>A0A1G9S7G2</accession>
<dbReference type="InterPro" id="IPR011048">
    <property type="entry name" value="Haem_d1_sf"/>
</dbReference>
<sequence length="519" mass="53925">MTMPTGIDAAFAIPDSGAGPATVYMTRGGWVVEHEAAATAPPVRGTSLGELWPQLPAAFRLGIDAACGTGTARVYLFKGGNCVLYDVRANEPVGGASPVPIVNKFPGLRDRPEFTQGIDAGLPAPDGTVYLFRGRNCLNYDLEFNEILDEGTIADYWQNSAFPDPAINDGVTAAFSFPATSNGSLIPLGGREFVDCDVDRHRVTSGSRLLRDRWPYRALVAAANETDGTLWVLGADNGQLVRQIGLGSYLGGAAISPDGFQALVPSFENSPGELYIVDITSGAIRAVEVGRTPYGVTGSPDGLSAYIANLSGNSVSLVDLTTDATRTAAVGSDPSDVAVSPDGSIAYVPCKGSGTIAVVDTATGTKTRDFDGDIGPEAIAITPDGRYLGVISRDGTNGYLLSVNSATGSSRSLRIGQDARAVAASPDSQLLFATDTGPAIRIANAATATAVRDIQLDGKLTWLALSPDGEHLHVTTLRSPGPVPVVLRVDVASGEVLEEYELESSPSSDIHLGAGLAWG</sequence>
<dbReference type="InterPro" id="IPR051200">
    <property type="entry name" value="Host-pathogen_enzymatic-act"/>
</dbReference>
<reference evidence="1 2" key="1">
    <citation type="submission" date="2016-10" db="EMBL/GenBank/DDBJ databases">
        <authorList>
            <person name="de Groot N.N."/>
        </authorList>
    </citation>
    <scope>NUCLEOTIDE SEQUENCE [LARGE SCALE GENOMIC DNA]</scope>
    <source>
        <strain evidence="1 2">DSM 44149</strain>
    </source>
</reference>
<organism evidence="1 2">
    <name type="scientific">Allokutzneria albata</name>
    <name type="common">Kibdelosporangium albatum</name>
    <dbReference type="NCBI Taxonomy" id="211114"/>
    <lineage>
        <taxon>Bacteria</taxon>
        <taxon>Bacillati</taxon>
        <taxon>Actinomycetota</taxon>
        <taxon>Actinomycetes</taxon>
        <taxon>Pseudonocardiales</taxon>
        <taxon>Pseudonocardiaceae</taxon>
        <taxon>Allokutzneria</taxon>
    </lineage>
</organism>
<name>A0A1G9S7G2_ALLAB</name>
<evidence type="ECO:0000313" key="2">
    <source>
        <dbReference type="Proteomes" id="UP000183376"/>
    </source>
</evidence>
<gene>
    <name evidence="1" type="ORF">SAMN04489726_0944</name>
</gene>
<dbReference type="Proteomes" id="UP000183376">
    <property type="component" value="Chromosome I"/>
</dbReference>
<dbReference type="STRING" id="211114.SAMN04489726_0944"/>
<dbReference type="PANTHER" id="PTHR47197">
    <property type="entry name" value="PROTEIN NIRF"/>
    <property type="match status" value="1"/>
</dbReference>
<dbReference type="PANTHER" id="PTHR47197:SF3">
    <property type="entry name" value="DIHYDRO-HEME D1 DEHYDROGENASE"/>
    <property type="match status" value="1"/>
</dbReference>